<dbReference type="PROSITE" id="PS50995">
    <property type="entry name" value="HTH_MARR_2"/>
    <property type="match status" value="1"/>
</dbReference>
<organism evidence="2 3">
    <name type="scientific">Bailinhaonella thermotolerans</name>
    <dbReference type="NCBI Taxonomy" id="1070861"/>
    <lineage>
        <taxon>Bacteria</taxon>
        <taxon>Bacillati</taxon>
        <taxon>Actinomycetota</taxon>
        <taxon>Actinomycetes</taxon>
        <taxon>Streptosporangiales</taxon>
        <taxon>Streptosporangiaceae</taxon>
        <taxon>Bailinhaonella</taxon>
    </lineage>
</organism>
<dbReference type="PANTHER" id="PTHR33164">
    <property type="entry name" value="TRANSCRIPTIONAL REGULATOR, MARR FAMILY"/>
    <property type="match status" value="1"/>
</dbReference>
<sequence length="155" mass="17401">MTEPRWLDQRENRAWRGYRRMRGLLDLQLARDLAADSGLSEPDYDVLSTLSETEGHRLRMIDLAGWLLWSKSRLSHHITRMEQRGLVRREESPGDGRGAVVALTPAGLDAIVAAAPGHVESVRRHLIDHLTEDELETLAAITTRVVAHLTAHADT</sequence>
<dbReference type="Pfam" id="PF01047">
    <property type="entry name" value="MarR"/>
    <property type="match status" value="1"/>
</dbReference>
<dbReference type="GO" id="GO:0003700">
    <property type="term" value="F:DNA-binding transcription factor activity"/>
    <property type="evidence" value="ECO:0007669"/>
    <property type="project" value="InterPro"/>
</dbReference>
<dbReference type="Gene3D" id="1.10.10.10">
    <property type="entry name" value="Winged helix-like DNA-binding domain superfamily/Winged helix DNA-binding domain"/>
    <property type="match status" value="1"/>
</dbReference>
<feature type="domain" description="HTH marR-type" evidence="1">
    <location>
        <begin position="11"/>
        <end position="147"/>
    </location>
</feature>
<name>A0A3A4ASY1_9ACTN</name>
<dbReference type="OrthoDB" id="8635520at2"/>
<dbReference type="AlphaFoldDB" id="A0A3A4ASY1"/>
<protein>
    <submittedName>
        <fullName evidence="2">MarR family transcriptional regulator</fullName>
    </submittedName>
</protein>
<keyword evidence="3" id="KW-1185">Reference proteome</keyword>
<comment type="caution">
    <text evidence="2">The sequence shown here is derived from an EMBL/GenBank/DDBJ whole genome shotgun (WGS) entry which is preliminary data.</text>
</comment>
<dbReference type="Proteomes" id="UP000265768">
    <property type="component" value="Unassembled WGS sequence"/>
</dbReference>
<dbReference type="SMART" id="SM00347">
    <property type="entry name" value="HTH_MARR"/>
    <property type="match status" value="1"/>
</dbReference>
<evidence type="ECO:0000259" key="1">
    <source>
        <dbReference type="PROSITE" id="PS50995"/>
    </source>
</evidence>
<dbReference type="EMBL" id="QZEY01000003">
    <property type="protein sequence ID" value="RJL33140.1"/>
    <property type="molecule type" value="Genomic_DNA"/>
</dbReference>
<dbReference type="InterPro" id="IPR036390">
    <property type="entry name" value="WH_DNA-bd_sf"/>
</dbReference>
<dbReference type="PANTHER" id="PTHR33164:SF99">
    <property type="entry name" value="MARR FAMILY REGULATORY PROTEIN"/>
    <property type="match status" value="1"/>
</dbReference>
<proteinExistence type="predicted"/>
<dbReference type="RefSeq" id="WP_119926100.1">
    <property type="nucleotide sequence ID" value="NZ_QZEY01000003.1"/>
</dbReference>
<dbReference type="InterPro" id="IPR036388">
    <property type="entry name" value="WH-like_DNA-bd_sf"/>
</dbReference>
<dbReference type="SUPFAM" id="SSF46785">
    <property type="entry name" value="Winged helix' DNA-binding domain"/>
    <property type="match status" value="1"/>
</dbReference>
<reference evidence="2 3" key="1">
    <citation type="submission" date="2018-09" db="EMBL/GenBank/DDBJ databases">
        <title>YIM 75507 draft genome.</title>
        <authorList>
            <person name="Tang S."/>
            <person name="Feng Y."/>
        </authorList>
    </citation>
    <scope>NUCLEOTIDE SEQUENCE [LARGE SCALE GENOMIC DNA]</scope>
    <source>
        <strain evidence="2 3">YIM 75507</strain>
    </source>
</reference>
<gene>
    <name evidence="2" type="ORF">D5H75_09820</name>
</gene>
<accession>A0A3A4ASY1</accession>
<dbReference type="GO" id="GO:0006950">
    <property type="term" value="P:response to stress"/>
    <property type="evidence" value="ECO:0007669"/>
    <property type="project" value="TreeGrafter"/>
</dbReference>
<evidence type="ECO:0000313" key="3">
    <source>
        <dbReference type="Proteomes" id="UP000265768"/>
    </source>
</evidence>
<dbReference type="InterPro" id="IPR039422">
    <property type="entry name" value="MarR/SlyA-like"/>
</dbReference>
<dbReference type="PRINTS" id="PR00598">
    <property type="entry name" value="HTHMARR"/>
</dbReference>
<evidence type="ECO:0000313" key="2">
    <source>
        <dbReference type="EMBL" id="RJL33140.1"/>
    </source>
</evidence>
<dbReference type="InterPro" id="IPR000835">
    <property type="entry name" value="HTH_MarR-typ"/>
</dbReference>